<dbReference type="EMBL" id="WVUD01000065">
    <property type="protein sequence ID" value="MYL85201.1"/>
    <property type="molecule type" value="Genomic_DNA"/>
</dbReference>
<dbReference type="PANTHER" id="PTHR33908">
    <property type="entry name" value="MANNOSYLTRANSFERASE YKCB-RELATED"/>
    <property type="match status" value="1"/>
</dbReference>
<evidence type="ECO:0000313" key="11">
    <source>
        <dbReference type="Proteomes" id="UP000482487"/>
    </source>
</evidence>
<evidence type="ECO:0000256" key="7">
    <source>
        <dbReference type="ARBA" id="ARBA00023136"/>
    </source>
</evidence>
<dbReference type="OrthoDB" id="4680035at2"/>
<dbReference type="GO" id="GO:0005886">
    <property type="term" value="C:plasma membrane"/>
    <property type="evidence" value="ECO:0007669"/>
    <property type="project" value="UniProtKB-SubCell"/>
</dbReference>
<keyword evidence="6 8" id="KW-1133">Transmembrane helix</keyword>
<feature type="transmembrane region" description="Helical" evidence="8">
    <location>
        <begin position="231"/>
        <end position="251"/>
    </location>
</feature>
<keyword evidence="5 8" id="KW-0812">Transmembrane</keyword>
<accession>A0A7C9IN88</accession>
<feature type="transmembrane region" description="Helical" evidence="8">
    <location>
        <begin position="186"/>
        <end position="219"/>
    </location>
</feature>
<feature type="domain" description="Glycosyltransferase RgtA/B/C/D-like" evidence="9">
    <location>
        <begin position="99"/>
        <end position="249"/>
    </location>
</feature>
<feature type="transmembrane region" description="Helical" evidence="8">
    <location>
        <begin position="380"/>
        <end position="399"/>
    </location>
</feature>
<sequence length="524" mass="58151">MSNVADNADPAKASCSAVSGTLVWNIIIGVSLVISFAVLVLYLQQPITDVHGFRQTQTALTSFWLPEQWQIFRYQTPVLGAPWSIPFEFPLFQIFASVLWLAGVPLDAAGRIVSWLAMAGTLYPMYKICGRLFGDNRCFTYCAPLYLLSPIMLFWGRTFMIETFAVFLLAMFLWYCMLAIDTGHFAAYLAAALFATLGMVVKLTTAPPFLVAAGLYALLRLRQRGILRSWRCVLGLGLVMGLALGMTWWWVGFSDHVKLQNTFGQHLSSGSLTSWNFGTLAQRLDPVNWGALLRRLNSSILGGDIWLYVLAAVSVFAARHYRFIAFAAVLLFLLPILVFFNLHRVHNYYQTANAVFILMAGGITYAGLDRSGHGVWARSLLILQLASMVFVFNTGEYAAPLRHPYMRPVNVGHFVREHTPEKTAIVVFGCDWSSEIPYYAQRKSIVASDWMLGKSPQMANTLDRHLGDLPLAAVVTCPRTEKEDPRHPVAAEAITHISNPKAAVIDGCTVTYQDGEAGGQTDAQ</sequence>
<organism evidence="10 11">
    <name type="scientific">Solidesulfovibrio aerotolerans</name>
    <dbReference type="NCBI Taxonomy" id="295255"/>
    <lineage>
        <taxon>Bacteria</taxon>
        <taxon>Pseudomonadati</taxon>
        <taxon>Thermodesulfobacteriota</taxon>
        <taxon>Desulfovibrionia</taxon>
        <taxon>Desulfovibrionales</taxon>
        <taxon>Desulfovibrionaceae</taxon>
        <taxon>Solidesulfovibrio</taxon>
    </lineage>
</organism>
<keyword evidence="7 8" id="KW-0472">Membrane</keyword>
<evidence type="ECO:0000256" key="3">
    <source>
        <dbReference type="ARBA" id="ARBA00022676"/>
    </source>
</evidence>
<evidence type="ECO:0000256" key="2">
    <source>
        <dbReference type="ARBA" id="ARBA00022475"/>
    </source>
</evidence>
<feature type="transmembrane region" description="Helical" evidence="8">
    <location>
        <begin position="22"/>
        <end position="43"/>
    </location>
</feature>
<dbReference type="Pfam" id="PF13231">
    <property type="entry name" value="PMT_2"/>
    <property type="match status" value="1"/>
</dbReference>
<dbReference type="GO" id="GO:0016763">
    <property type="term" value="F:pentosyltransferase activity"/>
    <property type="evidence" value="ECO:0007669"/>
    <property type="project" value="TreeGrafter"/>
</dbReference>
<dbReference type="InterPro" id="IPR038731">
    <property type="entry name" value="RgtA/B/C-like"/>
</dbReference>
<dbReference type="RefSeq" id="WP_160963949.1">
    <property type="nucleotide sequence ID" value="NZ_WVUD01000065.1"/>
</dbReference>
<evidence type="ECO:0000256" key="1">
    <source>
        <dbReference type="ARBA" id="ARBA00004651"/>
    </source>
</evidence>
<evidence type="ECO:0000313" key="10">
    <source>
        <dbReference type="EMBL" id="MYL85201.1"/>
    </source>
</evidence>
<feature type="transmembrane region" description="Helical" evidence="8">
    <location>
        <begin position="296"/>
        <end position="316"/>
    </location>
</feature>
<reference evidence="10 11" key="1">
    <citation type="submission" date="2020-01" db="EMBL/GenBank/DDBJ databases">
        <title>Genome sequence of Desulfovibrio aerotolerans DSM 16695(T).</title>
        <authorList>
            <person name="Karnachuk O."/>
            <person name="Avakyan M."/>
            <person name="Mardanov A."/>
            <person name="Kadnikov V."/>
            <person name="Ravin N."/>
        </authorList>
    </citation>
    <scope>NUCLEOTIDE SEQUENCE [LARGE SCALE GENOMIC DNA]</scope>
    <source>
        <strain evidence="10 11">DSM 16695</strain>
    </source>
</reference>
<dbReference type="InterPro" id="IPR050297">
    <property type="entry name" value="LipidA_mod_glycosyltrf_83"/>
</dbReference>
<feature type="transmembrane region" description="Helical" evidence="8">
    <location>
        <begin position="348"/>
        <end position="368"/>
    </location>
</feature>
<feature type="transmembrane region" description="Helical" evidence="8">
    <location>
        <begin position="159"/>
        <end position="180"/>
    </location>
</feature>
<evidence type="ECO:0000256" key="8">
    <source>
        <dbReference type="SAM" id="Phobius"/>
    </source>
</evidence>
<proteinExistence type="predicted"/>
<dbReference type="PANTHER" id="PTHR33908:SF11">
    <property type="entry name" value="MEMBRANE PROTEIN"/>
    <property type="match status" value="1"/>
</dbReference>
<gene>
    <name evidence="10" type="ORF">GTA51_19065</name>
</gene>
<comment type="subcellular location">
    <subcellularLocation>
        <location evidence="1">Cell membrane</location>
        <topology evidence="1">Multi-pass membrane protein</topology>
    </subcellularLocation>
</comment>
<keyword evidence="2" id="KW-1003">Cell membrane</keyword>
<dbReference type="AlphaFoldDB" id="A0A7C9IN88"/>
<dbReference type="GO" id="GO:0009103">
    <property type="term" value="P:lipopolysaccharide biosynthetic process"/>
    <property type="evidence" value="ECO:0007669"/>
    <property type="project" value="UniProtKB-ARBA"/>
</dbReference>
<keyword evidence="11" id="KW-1185">Reference proteome</keyword>
<evidence type="ECO:0000256" key="4">
    <source>
        <dbReference type="ARBA" id="ARBA00022679"/>
    </source>
</evidence>
<keyword evidence="4" id="KW-0808">Transferase</keyword>
<name>A0A7C9IN88_9BACT</name>
<evidence type="ECO:0000256" key="5">
    <source>
        <dbReference type="ARBA" id="ARBA00022692"/>
    </source>
</evidence>
<feature type="transmembrane region" description="Helical" evidence="8">
    <location>
        <begin position="323"/>
        <end position="342"/>
    </location>
</feature>
<keyword evidence="3" id="KW-0328">Glycosyltransferase</keyword>
<comment type="caution">
    <text evidence="10">The sequence shown here is derived from an EMBL/GenBank/DDBJ whole genome shotgun (WGS) entry which is preliminary data.</text>
</comment>
<evidence type="ECO:0000259" key="9">
    <source>
        <dbReference type="Pfam" id="PF13231"/>
    </source>
</evidence>
<dbReference type="Proteomes" id="UP000482487">
    <property type="component" value="Unassembled WGS sequence"/>
</dbReference>
<evidence type="ECO:0000256" key="6">
    <source>
        <dbReference type="ARBA" id="ARBA00022989"/>
    </source>
</evidence>
<protein>
    <recommendedName>
        <fullName evidence="9">Glycosyltransferase RgtA/B/C/D-like domain-containing protein</fullName>
    </recommendedName>
</protein>